<keyword evidence="4" id="KW-0808">Transferase</keyword>
<name>A0A6N6MIH1_9HYPH</name>
<dbReference type="InterPro" id="IPR002052">
    <property type="entry name" value="DNA_methylase_N6_adenine_CS"/>
</dbReference>
<dbReference type="PANTHER" id="PTHR47739">
    <property type="entry name" value="TRNA1(VAL) (ADENINE(37)-N6)-METHYLTRANSFERASE"/>
    <property type="match status" value="1"/>
</dbReference>
<evidence type="ECO:0000259" key="3">
    <source>
        <dbReference type="Pfam" id="PF05175"/>
    </source>
</evidence>
<reference evidence="4 5" key="1">
    <citation type="submission" date="2019-09" db="EMBL/GenBank/DDBJ databases">
        <title>YIM 132548 draft genome.</title>
        <authorList>
            <person name="Jiang L."/>
        </authorList>
    </citation>
    <scope>NUCLEOTIDE SEQUENCE [LARGE SCALE GENOMIC DNA]</scope>
    <source>
        <strain evidence="4 5">YIM 132548</strain>
    </source>
</reference>
<dbReference type="SUPFAM" id="SSF53335">
    <property type="entry name" value="S-adenosyl-L-methionine-dependent methyltransferases"/>
    <property type="match status" value="1"/>
</dbReference>
<feature type="domain" description="Methyltransferase small" evidence="3">
    <location>
        <begin position="32"/>
        <end position="132"/>
    </location>
</feature>
<proteinExistence type="predicted"/>
<dbReference type="InterPro" id="IPR029063">
    <property type="entry name" value="SAM-dependent_MTases_sf"/>
</dbReference>
<evidence type="ECO:0000313" key="4">
    <source>
        <dbReference type="EMBL" id="KAB1070855.1"/>
    </source>
</evidence>
<dbReference type="Gene3D" id="3.40.50.150">
    <property type="entry name" value="Vaccinia Virus protein VP39"/>
    <property type="match status" value="1"/>
</dbReference>
<dbReference type="GO" id="GO:0008757">
    <property type="term" value="F:S-adenosylmethionine-dependent methyltransferase activity"/>
    <property type="evidence" value="ECO:0007669"/>
    <property type="project" value="UniProtKB-ARBA"/>
</dbReference>
<dbReference type="GO" id="GO:0003676">
    <property type="term" value="F:nucleic acid binding"/>
    <property type="evidence" value="ECO:0007669"/>
    <property type="project" value="InterPro"/>
</dbReference>
<dbReference type="Pfam" id="PF05175">
    <property type="entry name" value="MTS"/>
    <property type="match status" value="1"/>
</dbReference>
<dbReference type="PANTHER" id="PTHR47739:SF1">
    <property type="entry name" value="TRNA1(VAL) (ADENINE(37)-N6)-METHYLTRANSFERASE"/>
    <property type="match status" value="1"/>
</dbReference>
<accession>A0A6N6MIH1</accession>
<keyword evidence="5" id="KW-1185">Reference proteome</keyword>
<evidence type="ECO:0000256" key="2">
    <source>
        <dbReference type="ARBA" id="ARBA00022691"/>
    </source>
</evidence>
<dbReference type="GO" id="GO:0032259">
    <property type="term" value="P:methylation"/>
    <property type="evidence" value="ECO:0007669"/>
    <property type="project" value="UniProtKB-KW"/>
</dbReference>
<gene>
    <name evidence="4" type="ORF">F6X51_21250</name>
</gene>
<organism evidence="4 5">
    <name type="scientific">Methylobacterium planeticum</name>
    <dbReference type="NCBI Taxonomy" id="2615211"/>
    <lineage>
        <taxon>Bacteria</taxon>
        <taxon>Pseudomonadati</taxon>
        <taxon>Pseudomonadota</taxon>
        <taxon>Alphaproteobacteria</taxon>
        <taxon>Hyphomicrobiales</taxon>
        <taxon>Methylobacteriaceae</taxon>
        <taxon>Methylobacterium</taxon>
    </lineage>
</organism>
<keyword evidence="1 4" id="KW-0489">Methyltransferase</keyword>
<keyword evidence="2" id="KW-0949">S-adenosyl-L-methionine</keyword>
<dbReference type="EMBL" id="VZZJ01000023">
    <property type="protein sequence ID" value="KAB1070855.1"/>
    <property type="molecule type" value="Genomic_DNA"/>
</dbReference>
<sequence>MSPDAEPDLFLGGALRLHQPPRGAHRAGTDAALLAHLVVPGDGALVCDVGAGTGAVGLGVARLHPSCRVVLVEREPDLVALAARNVRENELDARARVIAADVLAPGSARHAAGLTPGLADVVVTNPPFFDTRRGRPSPNPEKACAHTFASGGLETWLRTCTDLLRPGGRLGLIHRADALPDCLDALRGRFGAVAVRPVHARAERPAIRILVTAVKGSRAPLRLLPPLVLQAADGRFTPEAEALHRARPRAGSAPPSQ</sequence>
<dbReference type="InterPro" id="IPR050210">
    <property type="entry name" value="tRNA_Adenine-N(6)_MTase"/>
</dbReference>
<dbReference type="GO" id="GO:0008170">
    <property type="term" value="F:N-methyltransferase activity"/>
    <property type="evidence" value="ECO:0007669"/>
    <property type="project" value="UniProtKB-ARBA"/>
</dbReference>
<dbReference type="InterPro" id="IPR007848">
    <property type="entry name" value="Small_mtfrase_dom"/>
</dbReference>
<dbReference type="PROSITE" id="PS00092">
    <property type="entry name" value="N6_MTASE"/>
    <property type="match status" value="1"/>
</dbReference>
<dbReference type="AlphaFoldDB" id="A0A6N6MIH1"/>
<protein>
    <submittedName>
        <fullName evidence="4">Methyltransferase</fullName>
    </submittedName>
</protein>
<comment type="caution">
    <text evidence="4">The sequence shown here is derived from an EMBL/GenBank/DDBJ whole genome shotgun (WGS) entry which is preliminary data.</text>
</comment>
<dbReference type="CDD" id="cd02440">
    <property type="entry name" value="AdoMet_MTases"/>
    <property type="match status" value="1"/>
</dbReference>
<evidence type="ECO:0000313" key="5">
    <source>
        <dbReference type="Proteomes" id="UP000441523"/>
    </source>
</evidence>
<dbReference type="Proteomes" id="UP000441523">
    <property type="component" value="Unassembled WGS sequence"/>
</dbReference>
<dbReference type="RefSeq" id="WP_150965677.1">
    <property type="nucleotide sequence ID" value="NZ_VZZJ01000023.1"/>
</dbReference>
<evidence type="ECO:0000256" key="1">
    <source>
        <dbReference type="ARBA" id="ARBA00022603"/>
    </source>
</evidence>